<sequence>MEISLSCTMWLDHMHQIIWHKSLWRIITRLARLDNWKISFDWMRDEFINTMKGAYTSLVDSLDCVNGPQAEYYQALDFSNVLSCARRPTIIDLPLTKYNDSTFGLIPFCFRNGTILPRSMGPSKSISVFQMQVYKMPPDLNIFALSPPQNWRINGTLGPPVRVRKMRCCVSFSAYFNDSIIPCKTCACGCSNAKVARTCTTTSRAILLPQQALLVPFENRTEPNLVSLVPNPLPCCGDNCGVSINWHLATDYRGGWTAFNFADWFTTLLPFK</sequence>
<dbReference type="PANTHER" id="PTHR31052">
    <property type="entry name" value="COBRA-LIKE PROTEIN 7"/>
    <property type="match status" value="1"/>
</dbReference>
<organism evidence="10 11">
    <name type="scientific">Arabis nemorensis</name>
    <dbReference type="NCBI Taxonomy" id="586526"/>
    <lineage>
        <taxon>Eukaryota</taxon>
        <taxon>Viridiplantae</taxon>
        <taxon>Streptophyta</taxon>
        <taxon>Embryophyta</taxon>
        <taxon>Tracheophyta</taxon>
        <taxon>Spermatophyta</taxon>
        <taxon>Magnoliopsida</taxon>
        <taxon>eudicotyledons</taxon>
        <taxon>Gunneridae</taxon>
        <taxon>Pentapetalae</taxon>
        <taxon>rosids</taxon>
        <taxon>malvids</taxon>
        <taxon>Brassicales</taxon>
        <taxon>Brassicaceae</taxon>
        <taxon>Arabideae</taxon>
        <taxon>Arabis</taxon>
    </lineage>
</organism>
<keyword evidence="11" id="KW-1185">Reference proteome</keyword>
<dbReference type="Pfam" id="PF25079">
    <property type="entry name" value="COB_C"/>
    <property type="match status" value="1"/>
</dbReference>
<dbReference type="GO" id="GO:0005886">
    <property type="term" value="C:plasma membrane"/>
    <property type="evidence" value="ECO:0007669"/>
    <property type="project" value="UniProtKB-SubCell"/>
</dbReference>
<keyword evidence="7" id="KW-0325">Glycoprotein</keyword>
<keyword evidence="6" id="KW-0472">Membrane</keyword>
<comment type="subcellular location">
    <subcellularLocation>
        <location evidence="1">Cell membrane</location>
        <topology evidence="1">Lipid-anchor</topology>
        <topology evidence="1">GPI-anchor</topology>
    </subcellularLocation>
</comment>
<evidence type="ECO:0000256" key="6">
    <source>
        <dbReference type="ARBA" id="ARBA00023136"/>
    </source>
</evidence>
<dbReference type="AlphaFoldDB" id="A0A565BHS6"/>
<comment type="caution">
    <text evidence="10">The sequence shown here is derived from an EMBL/GenBank/DDBJ whole genome shotgun (WGS) entry which is preliminary data.</text>
</comment>
<keyword evidence="4" id="KW-0336">GPI-anchor</keyword>
<dbReference type="EMBL" id="CABITT030000004">
    <property type="protein sequence ID" value="VVB00917.1"/>
    <property type="molecule type" value="Genomic_DNA"/>
</dbReference>
<proteinExistence type="inferred from homology"/>
<evidence type="ECO:0000313" key="11">
    <source>
        <dbReference type="Proteomes" id="UP000489600"/>
    </source>
</evidence>
<reference evidence="10" key="1">
    <citation type="submission" date="2019-07" db="EMBL/GenBank/DDBJ databases">
        <authorList>
            <person name="Dittberner H."/>
        </authorList>
    </citation>
    <scope>NUCLEOTIDE SEQUENCE [LARGE SCALE GENOMIC DNA]</scope>
</reference>
<dbReference type="OrthoDB" id="2014623at2759"/>
<comment type="similarity">
    <text evidence="2">Belongs to the COBRA family.</text>
</comment>
<dbReference type="GO" id="GO:0098552">
    <property type="term" value="C:side of membrane"/>
    <property type="evidence" value="ECO:0007669"/>
    <property type="project" value="UniProtKB-KW"/>
</dbReference>
<dbReference type="InterPro" id="IPR056900">
    <property type="entry name" value="COB_C"/>
</dbReference>
<evidence type="ECO:0000256" key="2">
    <source>
        <dbReference type="ARBA" id="ARBA00005507"/>
    </source>
</evidence>
<dbReference type="PANTHER" id="PTHR31052:SF3">
    <property type="entry name" value="COBRA-LIKE PROTEIN 7"/>
    <property type="match status" value="1"/>
</dbReference>
<protein>
    <recommendedName>
        <fullName evidence="9">COBRA C-terminal domain-containing protein</fullName>
    </recommendedName>
</protein>
<dbReference type="GO" id="GO:0010215">
    <property type="term" value="P:cellulose microfibril organization"/>
    <property type="evidence" value="ECO:0007669"/>
    <property type="project" value="InterPro"/>
</dbReference>
<evidence type="ECO:0000259" key="9">
    <source>
        <dbReference type="Pfam" id="PF25079"/>
    </source>
</evidence>
<dbReference type="InterPro" id="IPR006918">
    <property type="entry name" value="COBRA_pln"/>
</dbReference>
<evidence type="ECO:0000256" key="4">
    <source>
        <dbReference type="ARBA" id="ARBA00022622"/>
    </source>
</evidence>
<feature type="domain" description="COBRA C-terminal" evidence="9">
    <location>
        <begin position="167"/>
        <end position="258"/>
    </location>
</feature>
<evidence type="ECO:0000256" key="5">
    <source>
        <dbReference type="ARBA" id="ARBA00022729"/>
    </source>
</evidence>
<dbReference type="Pfam" id="PF04833">
    <property type="entry name" value="COBRA"/>
    <property type="match status" value="1"/>
</dbReference>
<evidence type="ECO:0000256" key="7">
    <source>
        <dbReference type="ARBA" id="ARBA00023180"/>
    </source>
</evidence>
<evidence type="ECO:0000256" key="3">
    <source>
        <dbReference type="ARBA" id="ARBA00022475"/>
    </source>
</evidence>
<evidence type="ECO:0000313" key="10">
    <source>
        <dbReference type="EMBL" id="VVB00917.1"/>
    </source>
</evidence>
<name>A0A565BHS6_9BRAS</name>
<evidence type="ECO:0000256" key="1">
    <source>
        <dbReference type="ARBA" id="ARBA00004609"/>
    </source>
</evidence>
<accession>A0A565BHS6</accession>
<gene>
    <name evidence="10" type="ORF">ANE_LOCUS11361</name>
</gene>
<evidence type="ECO:0000256" key="8">
    <source>
        <dbReference type="ARBA" id="ARBA00023288"/>
    </source>
</evidence>
<dbReference type="Proteomes" id="UP000489600">
    <property type="component" value="Unassembled WGS sequence"/>
</dbReference>
<keyword evidence="8" id="KW-0449">Lipoprotein</keyword>
<keyword evidence="3" id="KW-1003">Cell membrane</keyword>
<keyword evidence="5" id="KW-0732">Signal</keyword>